<evidence type="ECO:0000313" key="2">
    <source>
        <dbReference type="EMBL" id="KAJ1125276.1"/>
    </source>
</evidence>
<name>A0AAV7PCV0_PLEWA</name>
<evidence type="ECO:0000256" key="1">
    <source>
        <dbReference type="SAM" id="MobiDB-lite"/>
    </source>
</evidence>
<sequence>MGPRADATEPDLLNPRRLRREGPSPLGAPGGAAAVCGSAREGWGRGRKALLLAHLKTARTHIIAAGDHEELPEHVDEEVRSEIEFLNRFKTKGDSAPTLIKVRLLERSGESQETEATGARALEGAA</sequence>
<accession>A0AAV7PCV0</accession>
<feature type="compositionally biased region" description="Low complexity" evidence="1">
    <location>
        <begin position="23"/>
        <end position="33"/>
    </location>
</feature>
<gene>
    <name evidence="2" type="ORF">NDU88_003709</name>
</gene>
<organism evidence="2 3">
    <name type="scientific">Pleurodeles waltl</name>
    <name type="common">Iberian ribbed newt</name>
    <dbReference type="NCBI Taxonomy" id="8319"/>
    <lineage>
        <taxon>Eukaryota</taxon>
        <taxon>Metazoa</taxon>
        <taxon>Chordata</taxon>
        <taxon>Craniata</taxon>
        <taxon>Vertebrata</taxon>
        <taxon>Euteleostomi</taxon>
        <taxon>Amphibia</taxon>
        <taxon>Batrachia</taxon>
        <taxon>Caudata</taxon>
        <taxon>Salamandroidea</taxon>
        <taxon>Salamandridae</taxon>
        <taxon>Pleurodelinae</taxon>
        <taxon>Pleurodeles</taxon>
    </lineage>
</organism>
<evidence type="ECO:0000313" key="3">
    <source>
        <dbReference type="Proteomes" id="UP001066276"/>
    </source>
</evidence>
<dbReference type="AlphaFoldDB" id="A0AAV7PCV0"/>
<feature type="region of interest" description="Disordered" evidence="1">
    <location>
        <begin position="107"/>
        <end position="126"/>
    </location>
</feature>
<keyword evidence="3" id="KW-1185">Reference proteome</keyword>
<comment type="caution">
    <text evidence="2">The sequence shown here is derived from an EMBL/GenBank/DDBJ whole genome shotgun (WGS) entry which is preliminary data.</text>
</comment>
<protein>
    <submittedName>
        <fullName evidence="2">Uncharacterized protein</fullName>
    </submittedName>
</protein>
<dbReference type="EMBL" id="JANPWB010000011">
    <property type="protein sequence ID" value="KAJ1125276.1"/>
    <property type="molecule type" value="Genomic_DNA"/>
</dbReference>
<dbReference type="Proteomes" id="UP001066276">
    <property type="component" value="Chromosome 7"/>
</dbReference>
<reference evidence="2" key="1">
    <citation type="journal article" date="2022" name="bioRxiv">
        <title>Sequencing and chromosome-scale assembly of the giantPleurodeles waltlgenome.</title>
        <authorList>
            <person name="Brown T."/>
            <person name="Elewa A."/>
            <person name="Iarovenko S."/>
            <person name="Subramanian E."/>
            <person name="Araus A.J."/>
            <person name="Petzold A."/>
            <person name="Susuki M."/>
            <person name="Suzuki K.-i.T."/>
            <person name="Hayashi T."/>
            <person name="Toyoda A."/>
            <person name="Oliveira C."/>
            <person name="Osipova E."/>
            <person name="Leigh N.D."/>
            <person name="Simon A."/>
            <person name="Yun M.H."/>
        </authorList>
    </citation>
    <scope>NUCLEOTIDE SEQUENCE</scope>
    <source>
        <strain evidence="2">20211129_DDA</strain>
        <tissue evidence="2">Liver</tissue>
    </source>
</reference>
<feature type="region of interest" description="Disordered" evidence="1">
    <location>
        <begin position="1"/>
        <end position="33"/>
    </location>
</feature>
<proteinExistence type="predicted"/>